<keyword evidence="3" id="KW-1185">Reference proteome</keyword>
<dbReference type="Proteomes" id="UP001174936">
    <property type="component" value="Unassembled WGS sequence"/>
</dbReference>
<feature type="domain" description="Heterokaryon incompatibility" evidence="1">
    <location>
        <begin position="257"/>
        <end position="400"/>
    </location>
</feature>
<name>A0AA39YHR1_9PEZI</name>
<evidence type="ECO:0000259" key="1">
    <source>
        <dbReference type="Pfam" id="PF06985"/>
    </source>
</evidence>
<gene>
    <name evidence="2" type="ORF">B0T16DRAFT_105825</name>
</gene>
<evidence type="ECO:0000313" key="3">
    <source>
        <dbReference type="Proteomes" id="UP001174936"/>
    </source>
</evidence>
<organism evidence="2 3">
    <name type="scientific">Cercophora newfieldiana</name>
    <dbReference type="NCBI Taxonomy" id="92897"/>
    <lineage>
        <taxon>Eukaryota</taxon>
        <taxon>Fungi</taxon>
        <taxon>Dikarya</taxon>
        <taxon>Ascomycota</taxon>
        <taxon>Pezizomycotina</taxon>
        <taxon>Sordariomycetes</taxon>
        <taxon>Sordariomycetidae</taxon>
        <taxon>Sordariales</taxon>
        <taxon>Lasiosphaeriaceae</taxon>
        <taxon>Cercophora</taxon>
    </lineage>
</organism>
<reference evidence="2" key="1">
    <citation type="submission" date="2023-06" db="EMBL/GenBank/DDBJ databases">
        <title>Genome-scale phylogeny and comparative genomics of the fungal order Sordariales.</title>
        <authorList>
            <consortium name="Lawrence Berkeley National Laboratory"/>
            <person name="Hensen N."/>
            <person name="Bonometti L."/>
            <person name="Westerberg I."/>
            <person name="Brannstrom I.O."/>
            <person name="Guillou S."/>
            <person name="Cros-Aarteil S."/>
            <person name="Calhoun S."/>
            <person name="Haridas S."/>
            <person name="Kuo A."/>
            <person name="Mondo S."/>
            <person name="Pangilinan J."/>
            <person name="Riley R."/>
            <person name="Labutti K."/>
            <person name="Andreopoulos B."/>
            <person name="Lipzen A."/>
            <person name="Chen C."/>
            <person name="Yanf M."/>
            <person name="Daum C."/>
            <person name="Ng V."/>
            <person name="Clum A."/>
            <person name="Steindorff A."/>
            <person name="Ohm R."/>
            <person name="Martin F."/>
            <person name="Silar P."/>
            <person name="Natvig D."/>
            <person name="Lalanne C."/>
            <person name="Gautier V."/>
            <person name="Ament-Velasquez S.L."/>
            <person name="Kruys A."/>
            <person name="Hutchinson M.I."/>
            <person name="Powell A.J."/>
            <person name="Barry K."/>
            <person name="Miller A.N."/>
            <person name="Grigoriev I.V."/>
            <person name="Debuchy R."/>
            <person name="Gladieux P."/>
            <person name="Thoren M.H."/>
            <person name="Johannesson H."/>
        </authorList>
    </citation>
    <scope>NUCLEOTIDE SEQUENCE</scope>
    <source>
        <strain evidence="2">SMH2532-1</strain>
    </source>
</reference>
<sequence length="735" mass="82788">MCRHLTNPQNGDGVAFALAARRLHAWLQFSSLRHDARCRCKEPQPRSSSKPRDIPPRLFCYIPSAAPAMNTMESPCLICAPLDLRAVFQQGDASLLGRIWTISHLQQEAASCPLCRTILWVLQQEKWNTTKIPNSTQVELQSWKIRDTQCAILLRRIWGTHPREGAQSAQCSHFLLPLASGWSAVVDGFPVTARRVPDNGFDSAYVSSWLSHCDALHGWYCASARPAGSHATNLRLRVIDVGSLCLISSTLSQPLKYAALSYVWGRIDQLTLRQDRIKAWETPGALSSLRMPKTIKDAITVCKQLDIRYLWVDSLCIVQDSLNDVKEQVSNMHTIYSQAYLTIVVSAGRDCEAGIPGVHARAGTQHTSHANGLDIATSFLPIENELSATKWSSRAWTLQEFVLSRRCLVFTARQIFFCCGDGIRREEVNGYLTRNLQRQEISVLPILRPAFISNRSPDEIVTSEYNRLVSYYTARELSLPGDIIKAFSGILGALSPSIGWFSWGLPMKYINYSLMWSFHGSCCRRPGFPSWSWAGWHFDAVTPPEHLPTGAGYERPLPSRLTKLLEGPHFGIWEAGKENRGYTWNSPQKSIVVPTYEPWSNRSVWQKGSKIETLEYETQLWVLNRVPAAMPPAGTRDGETMAKIISFRSSFAQLDLTQHSHFRFNALHRGNNGEGNVKMHFVLIGVAPPDVVILPIAASSIQGLWGLWERIDNPQTLHEELWFKNDPEMYNIHLV</sequence>
<dbReference type="InterPro" id="IPR010730">
    <property type="entry name" value="HET"/>
</dbReference>
<protein>
    <submittedName>
        <fullName evidence="2">Heterokaryon incompatibility protein-domain-containing protein</fullName>
    </submittedName>
</protein>
<proteinExistence type="predicted"/>
<dbReference type="PANTHER" id="PTHR33112">
    <property type="entry name" value="DOMAIN PROTEIN, PUTATIVE-RELATED"/>
    <property type="match status" value="1"/>
</dbReference>
<dbReference type="AlphaFoldDB" id="A0AA39YHR1"/>
<comment type="caution">
    <text evidence="2">The sequence shown here is derived from an EMBL/GenBank/DDBJ whole genome shotgun (WGS) entry which is preliminary data.</text>
</comment>
<dbReference type="EMBL" id="JAULSV010000002">
    <property type="protein sequence ID" value="KAK0652803.1"/>
    <property type="molecule type" value="Genomic_DNA"/>
</dbReference>
<dbReference type="PANTHER" id="PTHR33112:SF12">
    <property type="entry name" value="HETEROKARYON INCOMPATIBILITY DOMAIN-CONTAINING PROTEIN"/>
    <property type="match status" value="1"/>
</dbReference>
<accession>A0AA39YHR1</accession>
<dbReference type="Pfam" id="PF06985">
    <property type="entry name" value="HET"/>
    <property type="match status" value="1"/>
</dbReference>
<evidence type="ECO:0000313" key="2">
    <source>
        <dbReference type="EMBL" id="KAK0652803.1"/>
    </source>
</evidence>